<dbReference type="Gene3D" id="3.30.200.20">
    <property type="entry name" value="Phosphorylase Kinase, domain 1"/>
    <property type="match status" value="1"/>
</dbReference>
<organism evidence="24 25">
    <name type="scientific">Euplotes crassus</name>
    <dbReference type="NCBI Taxonomy" id="5936"/>
    <lineage>
        <taxon>Eukaryota</taxon>
        <taxon>Sar</taxon>
        <taxon>Alveolata</taxon>
        <taxon>Ciliophora</taxon>
        <taxon>Intramacronucleata</taxon>
        <taxon>Spirotrichea</taxon>
        <taxon>Hypotrichia</taxon>
        <taxon>Euplotida</taxon>
        <taxon>Euplotidae</taxon>
        <taxon>Moneuplotes</taxon>
    </lineage>
</organism>
<feature type="region of interest" description="Disordered" evidence="22">
    <location>
        <begin position="477"/>
        <end position="548"/>
    </location>
</feature>
<keyword evidence="10" id="KW-0479">Metal-binding</keyword>
<feature type="binding site" evidence="20">
    <location>
        <position position="199"/>
    </location>
    <ligand>
        <name>ATP</name>
        <dbReference type="ChEBI" id="CHEBI:30616"/>
    </ligand>
</feature>
<evidence type="ECO:0000313" key="24">
    <source>
        <dbReference type="EMBL" id="CAI2364189.1"/>
    </source>
</evidence>
<evidence type="ECO:0000256" key="19">
    <source>
        <dbReference type="PIRSR" id="PIRSR038147-1"/>
    </source>
</evidence>
<evidence type="ECO:0000256" key="15">
    <source>
        <dbReference type="ARBA" id="ARBA00022842"/>
    </source>
</evidence>
<dbReference type="Proteomes" id="UP001295684">
    <property type="component" value="Unassembled WGS sequence"/>
</dbReference>
<dbReference type="InterPro" id="IPR017407">
    <property type="entry name" value="Ser/Thr_kinase_Rio1"/>
</dbReference>
<keyword evidence="15" id="KW-0460">Magnesium</keyword>
<evidence type="ECO:0000256" key="22">
    <source>
        <dbReference type="SAM" id="MobiDB-lite"/>
    </source>
</evidence>
<accession>A0AAD1UEZ1</accession>
<keyword evidence="9 18" id="KW-0808">Transferase</keyword>
<evidence type="ECO:0000256" key="3">
    <source>
        <dbReference type="ARBA" id="ARBA00009196"/>
    </source>
</evidence>
<evidence type="ECO:0000259" key="23">
    <source>
        <dbReference type="PROSITE" id="PS50011"/>
    </source>
</evidence>
<dbReference type="Gene3D" id="1.10.510.10">
    <property type="entry name" value="Transferase(Phosphotransferase) domain 1"/>
    <property type="match status" value="1"/>
</dbReference>
<dbReference type="GO" id="GO:0004674">
    <property type="term" value="F:protein serine/threonine kinase activity"/>
    <property type="evidence" value="ECO:0007669"/>
    <property type="project" value="UniProtKB-KW"/>
</dbReference>
<keyword evidence="14 18" id="KW-0067">ATP-binding</keyword>
<name>A0AAD1UEZ1_EUPCR</name>
<keyword evidence="8 18" id="KW-0723">Serine/threonine-protein kinase</keyword>
<feature type="compositionally biased region" description="Basic and acidic residues" evidence="22">
    <location>
        <begin position="24"/>
        <end position="38"/>
    </location>
</feature>
<dbReference type="Pfam" id="PF01163">
    <property type="entry name" value="RIO1"/>
    <property type="match status" value="1"/>
</dbReference>
<sequence>MDEHKLNTESQELTEDNEYPQDSNKNESSDSEREQEDEILHSDIIGDKNLYNHGGKAKPGFCDYVGEKNISSNMKTSITHTLNKEEQSRVRNKDKSDKATVDQVLDPRTLGILKKWLKNNTLTEIFGSVSTGKEANVYYAYRKPMELPEISEAEELKPIAHAATKKEKRDYKKIMKMKHEEKEAKASINFDHEKEFAVKIFKTTVLVFRDRERYIEGEHRFRNSKFKNNPFKMVKQWAEKEMRNLKRLKAANLCVPEPYLLKNNIIVMEFIGNNGNAAPRLKDAGLTEEENILAYFNVLKLMRKMLQDCNLVHGDLSEYNMLYFKDQLYIIDVSQSVELDHPMALDFLRRDCVNINDYFDKQNIQTLTTEKAFDFITDTKISSKDMDFTLKAILEQNEEEIKSMTFEERRKREMDDKVFQQMYIPRNLQLMSFEDIDKLNQNQAPDVFIGKTGDSSAPIVTREFQGIGTSLKQTLQEEAEGEETEEAESEGEGEDCTRQAKKRKYDPFEGMSKKERKQKVKEDKREKRKTKVPKYVKKKMTKKGGNRK</sequence>
<dbReference type="PIRSF" id="PIRSF038147">
    <property type="entry name" value="Ser/Thr_PK_RIO1"/>
    <property type="match status" value="1"/>
</dbReference>
<evidence type="ECO:0000256" key="5">
    <source>
        <dbReference type="ARBA" id="ARBA00016038"/>
    </source>
</evidence>
<evidence type="ECO:0000313" key="25">
    <source>
        <dbReference type="Proteomes" id="UP001295684"/>
    </source>
</evidence>
<comment type="catalytic activity">
    <reaction evidence="17 18">
        <text>L-seryl-[protein] + ATP = O-phospho-L-seryl-[protein] + ADP + H(+)</text>
        <dbReference type="Rhea" id="RHEA:17989"/>
        <dbReference type="Rhea" id="RHEA-COMP:9863"/>
        <dbReference type="Rhea" id="RHEA-COMP:11604"/>
        <dbReference type="ChEBI" id="CHEBI:15378"/>
        <dbReference type="ChEBI" id="CHEBI:29999"/>
        <dbReference type="ChEBI" id="CHEBI:30616"/>
        <dbReference type="ChEBI" id="CHEBI:83421"/>
        <dbReference type="ChEBI" id="CHEBI:456216"/>
        <dbReference type="EC" id="2.7.11.1"/>
    </reaction>
</comment>
<evidence type="ECO:0000256" key="7">
    <source>
        <dbReference type="ARBA" id="ARBA00022517"/>
    </source>
</evidence>
<dbReference type="EC" id="2.7.11.1" evidence="4 18"/>
<feature type="active site" description="4-aspartylphosphate intermediate" evidence="19">
    <location>
        <position position="332"/>
    </location>
</feature>
<dbReference type="PROSITE" id="PS50011">
    <property type="entry name" value="PROTEIN_KINASE_DOM"/>
    <property type="match status" value="1"/>
</dbReference>
<dbReference type="InterPro" id="IPR018934">
    <property type="entry name" value="RIO_dom"/>
</dbReference>
<dbReference type="EMBL" id="CAMPGE010005339">
    <property type="protein sequence ID" value="CAI2364189.1"/>
    <property type="molecule type" value="Genomic_DNA"/>
</dbReference>
<dbReference type="GO" id="GO:0005737">
    <property type="term" value="C:cytoplasm"/>
    <property type="evidence" value="ECO:0007669"/>
    <property type="project" value="UniProtKB-SubCell"/>
</dbReference>
<evidence type="ECO:0000256" key="10">
    <source>
        <dbReference type="ARBA" id="ARBA00022723"/>
    </source>
</evidence>
<evidence type="ECO:0000256" key="21">
    <source>
        <dbReference type="PIRSR" id="PIRSR038147-3"/>
    </source>
</evidence>
<feature type="domain" description="Protein kinase" evidence="23">
    <location>
        <begin position="123"/>
        <end position="548"/>
    </location>
</feature>
<dbReference type="InterPro" id="IPR000719">
    <property type="entry name" value="Prot_kinase_dom"/>
</dbReference>
<feature type="binding site" evidence="21">
    <location>
        <position position="332"/>
    </location>
    <ligand>
        <name>Mg(2+)</name>
        <dbReference type="ChEBI" id="CHEBI:18420"/>
    </ligand>
</feature>
<feature type="region of interest" description="Disordered" evidence="22">
    <location>
        <begin position="1"/>
        <end position="38"/>
    </location>
</feature>
<dbReference type="GO" id="GO:0016787">
    <property type="term" value="F:hydrolase activity"/>
    <property type="evidence" value="ECO:0007669"/>
    <property type="project" value="UniProtKB-KW"/>
</dbReference>
<dbReference type="InterPro" id="IPR011009">
    <property type="entry name" value="Kinase-like_dom_sf"/>
</dbReference>
<evidence type="ECO:0000256" key="4">
    <source>
        <dbReference type="ARBA" id="ARBA00012513"/>
    </source>
</evidence>
<reference evidence="24" key="1">
    <citation type="submission" date="2023-07" db="EMBL/GenBank/DDBJ databases">
        <authorList>
            <consortium name="AG Swart"/>
            <person name="Singh M."/>
            <person name="Singh A."/>
            <person name="Seah K."/>
            <person name="Emmerich C."/>
        </authorList>
    </citation>
    <scope>NUCLEOTIDE SEQUENCE</scope>
    <source>
        <strain evidence="24">DP1</strain>
    </source>
</reference>
<evidence type="ECO:0000256" key="16">
    <source>
        <dbReference type="ARBA" id="ARBA00047899"/>
    </source>
</evidence>
<evidence type="ECO:0000256" key="1">
    <source>
        <dbReference type="ARBA" id="ARBA00001946"/>
    </source>
</evidence>
<keyword evidence="13" id="KW-0378">Hydrolase</keyword>
<evidence type="ECO:0000256" key="9">
    <source>
        <dbReference type="ARBA" id="ARBA00022679"/>
    </source>
</evidence>
<feature type="binding site" evidence="20">
    <location>
        <position position="271"/>
    </location>
    <ligand>
        <name>ATP</name>
        <dbReference type="ChEBI" id="CHEBI:30616"/>
    </ligand>
</feature>
<feature type="compositionally biased region" description="Basic residues" evidence="22">
    <location>
        <begin position="526"/>
        <end position="548"/>
    </location>
</feature>
<comment type="similarity">
    <text evidence="3 18">Belongs to the protein kinase superfamily. RIO-type Ser/Thr kinase family.</text>
</comment>
<comment type="cofactor">
    <cofactor evidence="1 21">
        <name>Mg(2+)</name>
        <dbReference type="ChEBI" id="CHEBI:18420"/>
    </cofactor>
</comment>
<dbReference type="InterPro" id="IPR000687">
    <property type="entry name" value="RIO_kinase"/>
</dbReference>
<evidence type="ECO:0000256" key="18">
    <source>
        <dbReference type="PIRNR" id="PIRNR038147"/>
    </source>
</evidence>
<evidence type="ECO:0000256" key="8">
    <source>
        <dbReference type="ARBA" id="ARBA00022527"/>
    </source>
</evidence>
<evidence type="ECO:0000256" key="20">
    <source>
        <dbReference type="PIRSR" id="PIRSR038147-2"/>
    </source>
</evidence>
<keyword evidence="7" id="KW-0690">Ribosome biogenesis</keyword>
<dbReference type="GO" id="GO:0005524">
    <property type="term" value="F:ATP binding"/>
    <property type="evidence" value="ECO:0007669"/>
    <property type="project" value="UniProtKB-KW"/>
</dbReference>
<dbReference type="GO" id="GO:0046872">
    <property type="term" value="F:metal ion binding"/>
    <property type="evidence" value="ECO:0007669"/>
    <property type="project" value="UniProtKB-KW"/>
</dbReference>
<dbReference type="SMART" id="SM00090">
    <property type="entry name" value="RIO"/>
    <property type="match status" value="1"/>
</dbReference>
<comment type="catalytic activity">
    <reaction evidence="16 18">
        <text>L-threonyl-[protein] + ATP = O-phospho-L-threonyl-[protein] + ADP + H(+)</text>
        <dbReference type="Rhea" id="RHEA:46608"/>
        <dbReference type="Rhea" id="RHEA-COMP:11060"/>
        <dbReference type="Rhea" id="RHEA-COMP:11605"/>
        <dbReference type="ChEBI" id="CHEBI:15378"/>
        <dbReference type="ChEBI" id="CHEBI:30013"/>
        <dbReference type="ChEBI" id="CHEBI:30616"/>
        <dbReference type="ChEBI" id="CHEBI:61977"/>
        <dbReference type="ChEBI" id="CHEBI:456216"/>
        <dbReference type="EC" id="2.7.11.1"/>
    </reaction>
</comment>
<dbReference type="PROSITE" id="PS01245">
    <property type="entry name" value="RIO1"/>
    <property type="match status" value="1"/>
</dbReference>
<keyword evidence="6" id="KW-0963">Cytoplasm</keyword>
<comment type="caution">
    <text evidence="24">The sequence shown here is derived from an EMBL/GenBank/DDBJ whole genome shotgun (WGS) entry which is preliminary data.</text>
</comment>
<proteinExistence type="inferred from homology"/>
<evidence type="ECO:0000256" key="14">
    <source>
        <dbReference type="ARBA" id="ARBA00022840"/>
    </source>
</evidence>
<evidence type="ECO:0000256" key="17">
    <source>
        <dbReference type="ARBA" id="ARBA00048679"/>
    </source>
</evidence>
<feature type="compositionally biased region" description="Acidic residues" evidence="22">
    <location>
        <begin position="477"/>
        <end position="494"/>
    </location>
</feature>
<evidence type="ECO:0000256" key="11">
    <source>
        <dbReference type="ARBA" id="ARBA00022741"/>
    </source>
</evidence>
<evidence type="ECO:0000256" key="13">
    <source>
        <dbReference type="ARBA" id="ARBA00022801"/>
    </source>
</evidence>
<keyword evidence="12 18" id="KW-0418">Kinase</keyword>
<dbReference type="SUPFAM" id="SSF56112">
    <property type="entry name" value="Protein kinase-like (PK-like)"/>
    <property type="match status" value="1"/>
</dbReference>
<dbReference type="AlphaFoldDB" id="A0AAD1UEZ1"/>
<feature type="binding site" evidence="21">
    <location>
        <position position="320"/>
    </location>
    <ligand>
        <name>Mg(2+)</name>
        <dbReference type="ChEBI" id="CHEBI:18420"/>
    </ligand>
</feature>
<protein>
    <recommendedName>
        <fullName evidence="5 18">Serine/threonine-protein kinase RIO1</fullName>
        <ecNumber evidence="4 18">2.7.11.1</ecNumber>
    </recommendedName>
</protein>
<dbReference type="InterPro" id="IPR051272">
    <property type="entry name" value="RIO-type_Ser/Thr_kinase"/>
</dbReference>
<evidence type="ECO:0000256" key="2">
    <source>
        <dbReference type="ARBA" id="ARBA00004496"/>
    </source>
</evidence>
<dbReference type="PANTHER" id="PTHR45723">
    <property type="entry name" value="SERINE/THREONINE-PROTEIN KINASE RIO1"/>
    <property type="match status" value="1"/>
</dbReference>
<keyword evidence="11 18" id="KW-0547">Nucleotide-binding</keyword>
<dbReference type="GO" id="GO:0042254">
    <property type="term" value="P:ribosome biogenesis"/>
    <property type="evidence" value="ECO:0007669"/>
    <property type="project" value="UniProtKB-KW"/>
</dbReference>
<gene>
    <name evidence="24" type="ORF">ECRASSUSDP1_LOCUS5532</name>
</gene>
<feature type="active site" description="Proton acceptor" evidence="19">
    <location>
        <position position="315"/>
    </location>
</feature>
<evidence type="ECO:0000256" key="6">
    <source>
        <dbReference type="ARBA" id="ARBA00022490"/>
    </source>
</evidence>
<comment type="subcellular location">
    <subcellularLocation>
        <location evidence="2">Cytoplasm</location>
    </subcellularLocation>
</comment>
<dbReference type="InterPro" id="IPR018935">
    <property type="entry name" value="RIO_kinase_CS"/>
</dbReference>
<evidence type="ECO:0000256" key="12">
    <source>
        <dbReference type="ARBA" id="ARBA00022777"/>
    </source>
</evidence>
<keyword evidence="25" id="KW-1185">Reference proteome</keyword>